<gene>
    <name evidence="1" type="ORF">PDIGIT_LOCUS3238</name>
</gene>
<dbReference type="EMBL" id="CAOQHR010000002">
    <property type="protein sequence ID" value="CAI6311648.1"/>
    <property type="molecule type" value="Genomic_DNA"/>
</dbReference>
<sequence>MASDRYERIFCSAFRGDIPISDAKSRKHLLQASYQILTNMLAGHRFQSIPWR</sequence>
<reference evidence="1" key="1">
    <citation type="submission" date="2023-01" db="EMBL/GenBank/DDBJ databases">
        <authorList>
            <person name="Van Ghelder C."/>
            <person name="Rancurel C."/>
        </authorList>
    </citation>
    <scope>NUCLEOTIDE SEQUENCE</scope>
    <source>
        <strain evidence="1">CNCM I-4278</strain>
    </source>
</reference>
<evidence type="ECO:0000313" key="1">
    <source>
        <dbReference type="EMBL" id="CAI6311648.1"/>
    </source>
</evidence>
<comment type="caution">
    <text evidence="1">The sequence shown here is derived from an EMBL/GenBank/DDBJ whole genome shotgun (WGS) entry which is preliminary data.</text>
</comment>
<dbReference type="Proteomes" id="UP001152607">
    <property type="component" value="Unassembled WGS sequence"/>
</dbReference>
<proteinExistence type="predicted"/>
<protein>
    <submittedName>
        <fullName evidence="1">Uncharacterized protein</fullName>
    </submittedName>
</protein>
<organism evidence="1 2">
    <name type="scientific">Periconia digitata</name>
    <dbReference type="NCBI Taxonomy" id="1303443"/>
    <lineage>
        <taxon>Eukaryota</taxon>
        <taxon>Fungi</taxon>
        <taxon>Dikarya</taxon>
        <taxon>Ascomycota</taxon>
        <taxon>Pezizomycotina</taxon>
        <taxon>Dothideomycetes</taxon>
        <taxon>Pleosporomycetidae</taxon>
        <taxon>Pleosporales</taxon>
        <taxon>Massarineae</taxon>
        <taxon>Periconiaceae</taxon>
        <taxon>Periconia</taxon>
    </lineage>
</organism>
<name>A0A9W4XIY3_9PLEO</name>
<keyword evidence="2" id="KW-1185">Reference proteome</keyword>
<evidence type="ECO:0000313" key="2">
    <source>
        <dbReference type="Proteomes" id="UP001152607"/>
    </source>
</evidence>
<dbReference type="AlphaFoldDB" id="A0A9W4XIY3"/>
<accession>A0A9W4XIY3</accession>